<comment type="caution">
    <text evidence="1">The sequence shown here is derived from an EMBL/GenBank/DDBJ whole genome shotgun (WGS) entry which is preliminary data.</text>
</comment>
<evidence type="ECO:0000313" key="1">
    <source>
        <dbReference type="EMBL" id="KTD56428.1"/>
    </source>
</evidence>
<reference evidence="1 2" key="1">
    <citation type="submission" date="2015-11" db="EMBL/GenBank/DDBJ databases">
        <title>Genomic analysis of 38 Legionella species identifies large and diverse effector repertoires.</title>
        <authorList>
            <person name="Burstein D."/>
            <person name="Amaro F."/>
            <person name="Zusman T."/>
            <person name="Lifshitz Z."/>
            <person name="Cohen O."/>
            <person name="Gilbert J.A."/>
            <person name="Pupko T."/>
            <person name="Shuman H.A."/>
            <person name="Segal G."/>
        </authorList>
    </citation>
    <scope>NUCLEOTIDE SEQUENCE [LARGE SCALE GENOMIC DNA]</scope>
    <source>
        <strain evidence="1 2">ATCC 49655</strain>
    </source>
</reference>
<protein>
    <submittedName>
        <fullName evidence="1">Uncharacterized protein</fullName>
    </submittedName>
</protein>
<dbReference type="Proteomes" id="UP000054600">
    <property type="component" value="Unassembled WGS sequence"/>
</dbReference>
<evidence type="ECO:0000313" key="2">
    <source>
        <dbReference type="Proteomes" id="UP000054600"/>
    </source>
</evidence>
<gene>
    <name evidence="1" type="ORF">Lsha_2827</name>
</gene>
<keyword evidence="2" id="KW-1185">Reference proteome</keyword>
<dbReference type="EMBL" id="LNYW01000074">
    <property type="protein sequence ID" value="KTD56428.1"/>
    <property type="molecule type" value="Genomic_DNA"/>
</dbReference>
<organism evidence="1 2">
    <name type="scientific">Legionella shakespearei DSM 23087</name>
    <dbReference type="NCBI Taxonomy" id="1122169"/>
    <lineage>
        <taxon>Bacteria</taxon>
        <taxon>Pseudomonadati</taxon>
        <taxon>Pseudomonadota</taxon>
        <taxon>Gammaproteobacteria</taxon>
        <taxon>Legionellales</taxon>
        <taxon>Legionellaceae</taxon>
        <taxon>Legionella</taxon>
    </lineage>
</organism>
<accession>A0A0W0YHN5</accession>
<dbReference type="AlphaFoldDB" id="A0A0W0YHN5"/>
<proteinExistence type="predicted"/>
<name>A0A0W0YHN5_9GAMM</name>
<sequence>MDIKGISKQSAANFLSLKLRNNKAHNPATAALKMNKEPLIRANKPNGAHIIVINKMDGLGFIPSPELSALQQFRPASTG</sequence>